<evidence type="ECO:0000256" key="13">
    <source>
        <dbReference type="ARBA" id="ARBA00054733"/>
    </source>
</evidence>
<evidence type="ECO:0000256" key="2">
    <source>
        <dbReference type="ARBA" id="ARBA00004463"/>
    </source>
</evidence>
<accession>A0A8V0YGU8</accession>
<dbReference type="EC" id="4.1.2.4" evidence="5"/>
<reference evidence="16" key="2">
    <citation type="submission" date="2025-08" db="UniProtKB">
        <authorList>
            <consortium name="Ensembl"/>
        </authorList>
    </citation>
    <scope>IDENTIFICATION</scope>
    <source>
        <strain evidence="16">broiler</strain>
    </source>
</reference>
<dbReference type="GO" id="GO:0004139">
    <property type="term" value="F:deoxyribose-phosphate aldolase activity"/>
    <property type="evidence" value="ECO:0007669"/>
    <property type="project" value="UniProtKB-EC"/>
</dbReference>
<evidence type="ECO:0000256" key="5">
    <source>
        <dbReference type="ARBA" id="ARBA00012515"/>
    </source>
</evidence>
<evidence type="ECO:0000256" key="8">
    <source>
        <dbReference type="ARBA" id="ARBA00023242"/>
    </source>
</evidence>
<dbReference type="NCBIfam" id="TIGR00126">
    <property type="entry name" value="deoC"/>
    <property type="match status" value="1"/>
</dbReference>
<name>A0A8V0YGU8_CHICK</name>
<dbReference type="FunFam" id="3.20.20.70:FF:000103">
    <property type="entry name" value="Putative deoxyribose-phosphate aldolase"/>
    <property type="match status" value="1"/>
</dbReference>
<comment type="pathway">
    <text evidence="3">Carbohydrate degradation; 2-deoxy-D-ribose 1-phosphate degradation; D-glyceraldehyde 3-phosphate and acetaldehyde from 2-deoxy-alpha-D-ribose 1-phosphate: step 2/2.</text>
</comment>
<evidence type="ECO:0000256" key="9">
    <source>
        <dbReference type="ARBA" id="ARBA00023270"/>
    </source>
</evidence>
<dbReference type="SUPFAM" id="SSF51569">
    <property type="entry name" value="Aldolase"/>
    <property type="match status" value="1"/>
</dbReference>
<dbReference type="GO" id="GO:0005634">
    <property type="term" value="C:nucleus"/>
    <property type="evidence" value="ECO:0007669"/>
    <property type="project" value="UniProtKB-SubCell"/>
</dbReference>
<evidence type="ECO:0000256" key="10">
    <source>
        <dbReference type="ARBA" id="ARBA00031814"/>
    </source>
</evidence>
<comment type="similarity">
    <text evidence="4">Belongs to the DeoC/FbaB aldolase family. DeoC type 2 subfamily.</text>
</comment>
<keyword evidence="18" id="KW-1267">Proteomics identification</keyword>
<evidence type="ECO:0000256" key="3">
    <source>
        <dbReference type="ARBA" id="ARBA00004816"/>
    </source>
</evidence>
<dbReference type="InterPro" id="IPR011343">
    <property type="entry name" value="DeoC"/>
</dbReference>
<dbReference type="OrthoDB" id="70823at2759"/>
<organism evidence="16 17">
    <name type="scientific">Gallus gallus</name>
    <name type="common">Chicken</name>
    <dbReference type="NCBI Taxonomy" id="9031"/>
    <lineage>
        <taxon>Eukaryota</taxon>
        <taxon>Metazoa</taxon>
        <taxon>Chordata</taxon>
        <taxon>Craniata</taxon>
        <taxon>Vertebrata</taxon>
        <taxon>Euteleostomi</taxon>
        <taxon>Archelosauria</taxon>
        <taxon>Archosauria</taxon>
        <taxon>Dinosauria</taxon>
        <taxon>Saurischia</taxon>
        <taxon>Theropoda</taxon>
        <taxon>Coelurosauria</taxon>
        <taxon>Aves</taxon>
        <taxon>Neognathae</taxon>
        <taxon>Galloanserae</taxon>
        <taxon>Galliformes</taxon>
        <taxon>Phasianidae</taxon>
        <taxon>Phasianinae</taxon>
        <taxon>Gallus</taxon>
    </lineage>
</organism>
<dbReference type="GeneTree" id="ENSGT00390000007878"/>
<comment type="subcellular location">
    <subcellularLocation>
        <location evidence="2">Cytoplasmic granule</location>
    </subcellularLocation>
    <subcellularLocation>
        <location evidence="1">Nucleus</location>
    </subcellularLocation>
</comment>
<evidence type="ECO:0000313" key="16">
    <source>
        <dbReference type="Ensembl" id="ENSGALP00010018097.1"/>
    </source>
</evidence>
<sequence>MAARNAGTELELGWISKVYVNPPAVVRHAEQIQKWRTVKGNWQMAAEGQSDRMASDMEVHLKQRCGIECLHVEKMAPTDIHGYMLNVSGDQTVNAAWLLKAVTCIDLTTLSGDDTPSNVHRLCFKAKHPIREDLLKAMDMHDKGITVAAVCVYPARVTDAVNALKAAGCDIPVASVAAGFPSGQTPLETKLAEIKLAVQYGAREIDIVISRSLVLSGQWEGLYEEIRQCREACGEAHMKTILATGELGSLANVYKASMIAMMAGSDFIKTSTGKEVENATLPVGVVMMRAIKEFYWQTGFKVGFKPAGGIRTAKEAITWLMLVKEELGVEWLKPELFRLGASSLLEDIEKQIFHHVTGSYALPHDLAMA</sequence>
<gene>
    <name evidence="16" type="primary">DERA</name>
</gene>
<evidence type="ECO:0000256" key="6">
    <source>
        <dbReference type="ARBA" id="ARBA00022490"/>
    </source>
</evidence>
<evidence type="ECO:0000256" key="7">
    <source>
        <dbReference type="ARBA" id="ARBA00023239"/>
    </source>
</evidence>
<evidence type="ECO:0000256" key="12">
    <source>
        <dbReference type="ARBA" id="ARBA00048791"/>
    </source>
</evidence>
<dbReference type="Gene3D" id="3.20.20.70">
    <property type="entry name" value="Aldolase class I"/>
    <property type="match status" value="1"/>
</dbReference>
<dbReference type="PANTHER" id="PTHR10889:SF3">
    <property type="entry name" value="DEOXYRIBOSE-PHOSPHATE ALDOLASE"/>
    <property type="match status" value="1"/>
</dbReference>
<dbReference type="Pfam" id="PF01791">
    <property type="entry name" value="DeoC"/>
    <property type="match status" value="1"/>
</dbReference>
<comment type="function">
    <text evidence="13">Catalyzes a reversible aldol reaction between acetaldehyde and D-glyceraldehyde 3-phosphate to generate 2-deoxy-D-ribose 5-phosphate. Participates in stress granule (SG) assembly. May allow ATP production from extracellular deoxyinosine in conditions of energy deprivation.</text>
</comment>
<reference evidence="16" key="1">
    <citation type="submission" date="2020-11" db="EMBL/GenBank/DDBJ databases">
        <title>Gallus gallus (Chicken) genome, bGalGal1, GRCg7b, maternal haplotype autosomes + Z &amp; W.</title>
        <authorList>
            <person name="Warren W."/>
            <person name="Formenti G."/>
            <person name="Fedrigo O."/>
            <person name="Haase B."/>
            <person name="Mountcastle J."/>
            <person name="Balacco J."/>
            <person name="Tracey A."/>
            <person name="Schneider V."/>
            <person name="Okimoto R."/>
            <person name="Cheng H."/>
            <person name="Hawken R."/>
            <person name="Howe K."/>
            <person name="Jarvis E.D."/>
        </authorList>
    </citation>
    <scope>NUCLEOTIDE SEQUENCE [LARGE SCALE GENOMIC DNA]</scope>
    <source>
        <strain evidence="16">Broiler</strain>
    </source>
</reference>
<keyword evidence="7" id="KW-0456">Lyase</keyword>
<reference evidence="16" key="3">
    <citation type="submission" date="2025-09" db="UniProtKB">
        <authorList>
            <consortium name="Ensembl"/>
        </authorList>
    </citation>
    <scope>IDENTIFICATION</scope>
    <source>
        <strain evidence="16">broiler</strain>
    </source>
</reference>
<evidence type="ECO:0000256" key="15">
    <source>
        <dbReference type="ARBA" id="ARBA00068105"/>
    </source>
</evidence>
<dbReference type="Proteomes" id="UP000000539">
    <property type="component" value="Chromosome 1"/>
</dbReference>
<evidence type="ECO:0007829" key="18">
    <source>
        <dbReference type="PeptideAtlas" id="A0A8V0YGU8"/>
    </source>
</evidence>
<comment type="catalytic activity">
    <reaction evidence="12">
        <text>2-deoxy-D-ribose 5-phosphate = D-glyceraldehyde 3-phosphate + acetaldehyde</text>
        <dbReference type="Rhea" id="RHEA:12821"/>
        <dbReference type="ChEBI" id="CHEBI:15343"/>
        <dbReference type="ChEBI" id="CHEBI:59776"/>
        <dbReference type="ChEBI" id="CHEBI:62877"/>
        <dbReference type="EC" id="4.1.2.4"/>
    </reaction>
</comment>
<evidence type="ECO:0000256" key="14">
    <source>
        <dbReference type="ARBA" id="ARBA00061866"/>
    </source>
</evidence>
<keyword evidence="8" id="KW-0539">Nucleus</keyword>
<keyword evidence="9" id="KW-0704">Schiff base</keyword>
<evidence type="ECO:0000256" key="1">
    <source>
        <dbReference type="ARBA" id="ARBA00004123"/>
    </source>
</evidence>
<dbReference type="Ensembl" id="ENSGALT00010031103.1">
    <property type="protein sequence ID" value="ENSGALP00010018097.1"/>
    <property type="gene ID" value="ENSGALG00010012957.1"/>
</dbReference>
<protein>
    <recommendedName>
        <fullName evidence="15">Deoxyribose-phosphate aldolase</fullName>
        <ecNumber evidence="5">4.1.2.4</ecNumber>
    </recommendedName>
    <alternativeName>
        <fullName evidence="11">2-deoxy-D-ribose 5-phosphate aldolase</fullName>
    </alternativeName>
    <alternativeName>
        <fullName evidence="10">Phosphodeoxyriboaldolase</fullName>
    </alternativeName>
</protein>
<keyword evidence="17" id="KW-1185">Reference proteome</keyword>
<proteinExistence type="evidence at protein level"/>
<dbReference type="PANTHER" id="PTHR10889">
    <property type="entry name" value="DEOXYRIBOSE-PHOSPHATE ALDOLASE"/>
    <property type="match status" value="1"/>
</dbReference>
<dbReference type="InterPro" id="IPR002915">
    <property type="entry name" value="DeoC/FbaB/LacD_aldolase"/>
</dbReference>
<comment type="subunit">
    <text evidence="14">Interacts with YBX1.</text>
</comment>
<evidence type="ECO:0000256" key="11">
    <source>
        <dbReference type="ARBA" id="ARBA00032755"/>
    </source>
</evidence>
<dbReference type="SMART" id="SM01133">
    <property type="entry name" value="DeoC"/>
    <property type="match status" value="1"/>
</dbReference>
<evidence type="ECO:0000313" key="17">
    <source>
        <dbReference type="Proteomes" id="UP000000539"/>
    </source>
</evidence>
<evidence type="ECO:0000256" key="4">
    <source>
        <dbReference type="ARBA" id="ARBA00009473"/>
    </source>
</evidence>
<dbReference type="GO" id="GO:0009264">
    <property type="term" value="P:deoxyribonucleotide catabolic process"/>
    <property type="evidence" value="ECO:0007669"/>
    <property type="project" value="InterPro"/>
</dbReference>
<dbReference type="AlphaFoldDB" id="A0A8V0YGU8"/>
<dbReference type="InterPro" id="IPR013785">
    <property type="entry name" value="Aldolase_TIM"/>
</dbReference>
<dbReference type="CDD" id="cd00959">
    <property type="entry name" value="DeoC"/>
    <property type="match status" value="1"/>
</dbReference>
<keyword evidence="6" id="KW-0963">Cytoplasm</keyword>
<dbReference type="GO" id="GO:0005737">
    <property type="term" value="C:cytoplasm"/>
    <property type="evidence" value="ECO:0007669"/>
    <property type="project" value="InterPro"/>
</dbReference>